<dbReference type="EMBL" id="JAPDOD010000012">
    <property type="protein sequence ID" value="MDA0161423.1"/>
    <property type="molecule type" value="Genomic_DNA"/>
</dbReference>
<evidence type="ECO:0000313" key="2">
    <source>
        <dbReference type="EMBL" id="MDA0161423.1"/>
    </source>
</evidence>
<name>A0A9X3MXX0_9ACTN</name>
<reference evidence="2" key="1">
    <citation type="submission" date="2022-10" db="EMBL/GenBank/DDBJ databases">
        <title>The WGS of Solirubrobacter ginsenosidimutans DSM 21036.</title>
        <authorList>
            <person name="Jiang Z."/>
        </authorList>
    </citation>
    <scope>NUCLEOTIDE SEQUENCE</scope>
    <source>
        <strain evidence="2">DSM 21036</strain>
    </source>
</reference>
<proteinExistence type="predicted"/>
<evidence type="ECO:0008006" key="4">
    <source>
        <dbReference type="Google" id="ProtNLM"/>
    </source>
</evidence>
<dbReference type="AlphaFoldDB" id="A0A9X3MXX0"/>
<keyword evidence="3" id="KW-1185">Reference proteome</keyword>
<protein>
    <recommendedName>
        <fullName evidence="4">Fibronectin type-III domain-containing protein</fullName>
    </recommendedName>
</protein>
<evidence type="ECO:0000313" key="3">
    <source>
        <dbReference type="Proteomes" id="UP001149140"/>
    </source>
</evidence>
<feature type="chain" id="PRO_5040880300" description="Fibronectin type-III domain-containing protein" evidence="1">
    <location>
        <begin position="22"/>
        <end position="666"/>
    </location>
</feature>
<organism evidence="2 3">
    <name type="scientific">Solirubrobacter ginsenosidimutans</name>
    <dbReference type="NCBI Taxonomy" id="490573"/>
    <lineage>
        <taxon>Bacteria</taxon>
        <taxon>Bacillati</taxon>
        <taxon>Actinomycetota</taxon>
        <taxon>Thermoleophilia</taxon>
        <taxon>Solirubrobacterales</taxon>
        <taxon>Solirubrobacteraceae</taxon>
        <taxon>Solirubrobacter</taxon>
    </lineage>
</organism>
<feature type="signal peptide" evidence="1">
    <location>
        <begin position="1"/>
        <end position="21"/>
    </location>
</feature>
<evidence type="ECO:0000256" key="1">
    <source>
        <dbReference type="SAM" id="SignalP"/>
    </source>
</evidence>
<dbReference type="Proteomes" id="UP001149140">
    <property type="component" value="Unassembled WGS sequence"/>
</dbReference>
<accession>A0A9X3MXX0</accession>
<dbReference type="RefSeq" id="WP_270040633.1">
    <property type="nucleotide sequence ID" value="NZ_JAPDOD010000012.1"/>
</dbReference>
<comment type="caution">
    <text evidence="2">The sequence shown here is derived from an EMBL/GenBank/DDBJ whole genome shotgun (WGS) entry which is preliminary data.</text>
</comment>
<sequence length="666" mass="68133">MRRAVLTAAVLLAVLPEAAAAAPFGELPFRPAGGTATCLRATGYPGEVVRSTDTGAEFLQATAAGLVPVAAVTSASHRYACPIAVARPNGAGAVVFTTYEESRSGVAVQVALREPGGAWSTPAEVARVEQFAEKNALAADVSERGDTLVAFVGGEPKKWAIRAARRAPGGAFAPAETVFALGKAPLNLRVAAGVSAGGESVVAWAFQPATGKPRELWASIAPAGGPFATPVKLGTVRSGSPFTLAVGAGGDAVLAFPNGDGMFVAERPPGAGFGAAARVGAANDRLAVFPAAAVGADGGAVVAWQNTFAGTLEGVIRAQPGAFGAPLSLVPESGLKFPKVVLDLFDAFLTDDTGEFFSDSAGPDDQGGLPRALITPDGRALVTAAGVAKRDGIWGAGPQWATVPLSGGAVETQVLGAGLRDAGAIAPLVTADGTAGIAWADNNDDERDGRLHLALEGSPDGTDPPPPSVRVLGPTRRVLAADADLPLTIRCSAACDVRVQLGKGPLAPGETVSLTRAGDKRIRLFGFYTPLATLTGGPVDLSLNYGAPGTRRATAKTVTLHLRRLPDAPVPRALGVIARREGQKIVVTWRSDRGAKPSNFLVYGTPTRKDPTDPLVSVLADGNATGSGRQFSIRLSDPRKTAHYVQIVSRAKGARKTRTTTVRVRG</sequence>
<keyword evidence="1" id="KW-0732">Signal</keyword>
<gene>
    <name evidence="2" type="ORF">OM076_14190</name>
</gene>